<evidence type="ECO:0000256" key="6">
    <source>
        <dbReference type="ARBA" id="ARBA00023002"/>
    </source>
</evidence>
<name>A0A6J6QKP8_9ZZZZ</name>
<dbReference type="GO" id="GO:0004489">
    <property type="term" value="F:methylenetetrahydrofolate reductase [NAD(P)H] activity"/>
    <property type="evidence" value="ECO:0007669"/>
    <property type="project" value="InterPro"/>
</dbReference>
<dbReference type="InterPro" id="IPR029041">
    <property type="entry name" value="FAD-linked_oxidoreductase-like"/>
</dbReference>
<dbReference type="GO" id="GO:0035999">
    <property type="term" value="P:tetrahydrofolate interconversion"/>
    <property type="evidence" value="ECO:0007669"/>
    <property type="project" value="UniProtKB-UniPathway"/>
</dbReference>
<dbReference type="GO" id="GO:0009086">
    <property type="term" value="P:methionine biosynthetic process"/>
    <property type="evidence" value="ECO:0007669"/>
    <property type="project" value="TreeGrafter"/>
</dbReference>
<dbReference type="EMBL" id="CAEZXN010000066">
    <property type="protein sequence ID" value="CAB4709585.1"/>
    <property type="molecule type" value="Genomic_DNA"/>
</dbReference>
<evidence type="ECO:0000313" key="7">
    <source>
        <dbReference type="EMBL" id="CAB4709585.1"/>
    </source>
</evidence>
<keyword evidence="6" id="KW-0560">Oxidoreductase</keyword>
<dbReference type="PANTHER" id="PTHR45754">
    <property type="entry name" value="METHYLENETETRAHYDROFOLATE REDUCTASE"/>
    <property type="match status" value="1"/>
</dbReference>
<evidence type="ECO:0000256" key="3">
    <source>
        <dbReference type="ARBA" id="ARBA00006743"/>
    </source>
</evidence>
<dbReference type="AlphaFoldDB" id="A0A6J6QKP8"/>
<evidence type="ECO:0000256" key="2">
    <source>
        <dbReference type="ARBA" id="ARBA00004777"/>
    </source>
</evidence>
<evidence type="ECO:0000256" key="5">
    <source>
        <dbReference type="ARBA" id="ARBA00022827"/>
    </source>
</evidence>
<dbReference type="SUPFAM" id="SSF51730">
    <property type="entry name" value="FAD-linked oxidoreductase"/>
    <property type="match status" value="1"/>
</dbReference>
<evidence type="ECO:0000256" key="4">
    <source>
        <dbReference type="ARBA" id="ARBA00022630"/>
    </source>
</evidence>
<sequence length="299" mass="32874">MNQQSTLGPRKSLLLRPTISFEFFPPKDDQGESNLHATIEALKKFNPDFVTLTYGAGGSTRDRTVRIAAEIILRHQIPTMAHLTCVGSTRDELTEILREYTKAGVKDLLALRGDPVGGPTSEWISTPGGFDYADQLVDLATKVGGFNVGVAAFPDVHPASHGNFQQDIDVLLRKEELGATFAITQFVFDSERYAQLLFTLRDRGSKLTLYPGIMPVTNYMQIVRMLELSGGTMPSATRLKFARYQNDPASIKELGIEVAARICEEVFEVGAEGFHFYTLNSALATSQVVSALSMLNFSS</sequence>
<dbReference type="InterPro" id="IPR003171">
    <property type="entry name" value="Mehydrof_redctse-like"/>
</dbReference>
<dbReference type="Pfam" id="PF02219">
    <property type="entry name" value="MTHFR"/>
    <property type="match status" value="1"/>
</dbReference>
<organism evidence="7">
    <name type="scientific">freshwater metagenome</name>
    <dbReference type="NCBI Taxonomy" id="449393"/>
    <lineage>
        <taxon>unclassified sequences</taxon>
        <taxon>metagenomes</taxon>
        <taxon>ecological metagenomes</taxon>
    </lineage>
</organism>
<keyword evidence="4" id="KW-0285">Flavoprotein</keyword>
<reference evidence="7" key="1">
    <citation type="submission" date="2020-05" db="EMBL/GenBank/DDBJ databases">
        <authorList>
            <person name="Chiriac C."/>
            <person name="Salcher M."/>
            <person name="Ghai R."/>
            <person name="Kavagutti S V."/>
        </authorList>
    </citation>
    <scope>NUCLEOTIDE SEQUENCE</scope>
</reference>
<dbReference type="CDD" id="cd00537">
    <property type="entry name" value="MTHFR"/>
    <property type="match status" value="1"/>
</dbReference>
<comment type="similarity">
    <text evidence="3">Belongs to the methylenetetrahydrofolate reductase family.</text>
</comment>
<comment type="cofactor">
    <cofactor evidence="1">
        <name>FAD</name>
        <dbReference type="ChEBI" id="CHEBI:57692"/>
    </cofactor>
</comment>
<gene>
    <name evidence="7" type="ORF">UFOPK2423_01652</name>
</gene>
<comment type="pathway">
    <text evidence="2">One-carbon metabolism; tetrahydrofolate interconversion.</text>
</comment>
<keyword evidence="5" id="KW-0274">FAD</keyword>
<accession>A0A6J6QKP8</accession>
<dbReference type="GO" id="GO:0005829">
    <property type="term" value="C:cytosol"/>
    <property type="evidence" value="ECO:0007669"/>
    <property type="project" value="TreeGrafter"/>
</dbReference>
<dbReference type="GO" id="GO:0071949">
    <property type="term" value="F:FAD binding"/>
    <property type="evidence" value="ECO:0007669"/>
    <property type="project" value="TreeGrafter"/>
</dbReference>
<proteinExistence type="inferred from homology"/>
<dbReference type="UniPathway" id="UPA00193"/>
<protein>
    <submittedName>
        <fullName evidence="7">Unannotated protein</fullName>
    </submittedName>
</protein>
<dbReference type="PANTHER" id="PTHR45754:SF3">
    <property type="entry name" value="METHYLENETETRAHYDROFOLATE REDUCTASE (NADPH)"/>
    <property type="match status" value="1"/>
</dbReference>
<dbReference type="Gene3D" id="3.20.20.220">
    <property type="match status" value="1"/>
</dbReference>
<evidence type="ECO:0000256" key="1">
    <source>
        <dbReference type="ARBA" id="ARBA00001974"/>
    </source>
</evidence>